<dbReference type="STRING" id="870482.SAMN04487987_10337"/>
<dbReference type="AlphaFoldDB" id="A0A1I1P565"/>
<dbReference type="SUPFAM" id="SSF53335">
    <property type="entry name" value="S-adenosyl-L-methionine-dependent methyltransferases"/>
    <property type="match status" value="1"/>
</dbReference>
<dbReference type="GO" id="GO:0008757">
    <property type="term" value="F:S-adenosylmethionine-dependent methyltransferase activity"/>
    <property type="evidence" value="ECO:0007669"/>
    <property type="project" value="InterPro"/>
</dbReference>
<dbReference type="RefSeq" id="WP_175473516.1">
    <property type="nucleotide sequence ID" value="NZ_FOMI01000003.1"/>
</dbReference>
<dbReference type="InterPro" id="IPR013216">
    <property type="entry name" value="Methyltransf_11"/>
</dbReference>
<dbReference type="Proteomes" id="UP000199439">
    <property type="component" value="Unassembled WGS sequence"/>
</dbReference>
<accession>A0A1I1P565</accession>
<keyword evidence="3" id="KW-1185">Reference proteome</keyword>
<protein>
    <submittedName>
        <fullName evidence="2">Methyltransferase domain-containing protein</fullName>
    </submittedName>
</protein>
<organism evidence="2 3">
    <name type="scientific">Algibacter pectinivorans</name>
    <dbReference type="NCBI Taxonomy" id="870482"/>
    <lineage>
        <taxon>Bacteria</taxon>
        <taxon>Pseudomonadati</taxon>
        <taxon>Bacteroidota</taxon>
        <taxon>Flavobacteriia</taxon>
        <taxon>Flavobacteriales</taxon>
        <taxon>Flavobacteriaceae</taxon>
        <taxon>Algibacter</taxon>
    </lineage>
</organism>
<dbReference type="Pfam" id="PF08241">
    <property type="entry name" value="Methyltransf_11"/>
    <property type="match status" value="1"/>
</dbReference>
<dbReference type="EMBL" id="FOMI01000003">
    <property type="protein sequence ID" value="SFD02808.1"/>
    <property type="molecule type" value="Genomic_DNA"/>
</dbReference>
<keyword evidence="2" id="KW-0808">Transferase</keyword>
<evidence type="ECO:0000313" key="2">
    <source>
        <dbReference type="EMBL" id="SFD02808.1"/>
    </source>
</evidence>
<evidence type="ECO:0000313" key="3">
    <source>
        <dbReference type="Proteomes" id="UP000199439"/>
    </source>
</evidence>
<gene>
    <name evidence="2" type="ORF">SAMN04487987_10337</name>
</gene>
<dbReference type="InterPro" id="IPR029063">
    <property type="entry name" value="SAM-dependent_MTases_sf"/>
</dbReference>
<dbReference type="GO" id="GO:0032259">
    <property type="term" value="P:methylation"/>
    <property type="evidence" value="ECO:0007669"/>
    <property type="project" value="UniProtKB-KW"/>
</dbReference>
<keyword evidence="2" id="KW-0489">Methyltransferase</keyword>
<feature type="domain" description="Methyltransferase type 11" evidence="1">
    <location>
        <begin position="55"/>
        <end position="139"/>
    </location>
</feature>
<evidence type="ECO:0000259" key="1">
    <source>
        <dbReference type="Pfam" id="PF08241"/>
    </source>
</evidence>
<reference evidence="3" key="1">
    <citation type="submission" date="2016-10" db="EMBL/GenBank/DDBJ databases">
        <authorList>
            <person name="Varghese N."/>
            <person name="Submissions S."/>
        </authorList>
    </citation>
    <scope>NUCLEOTIDE SEQUENCE [LARGE SCALE GENOMIC DNA]</scope>
    <source>
        <strain evidence="3">DSM 25730</strain>
    </source>
</reference>
<proteinExistence type="predicted"/>
<dbReference type="Gene3D" id="3.40.50.150">
    <property type="entry name" value="Vaccinia Virus protein VP39"/>
    <property type="match status" value="1"/>
</dbReference>
<name>A0A1I1P565_9FLAO</name>
<sequence length="209" mass="24078">MKKINYNKLKATPEEEDFLGKYNNEGAIAKYLVSSYFKSVKKLLDKVDAINSAHEIGIGEGISTKRLKEMVTNISGSEFVEKLAKRAQINNPDLKIFQESVYELKYEDNSVDLVFLLEVLEHLDYPQLALQEIKRVSKSYLIIGVPNEPLWRFLNLCRFKYIKDFGNTPGHLNHWSKKTLIKLVEKEYGKVIATEAPLPWTILLAKKEN</sequence>